<sequence length="514" mass="56906">MDIDQPDAHSHVGILPDKLPTSLAWHLHSNIMSPVVDQGDTRKKRGMIMRGREIRVFYLNILIRWGRSGSAVGSTAAPKLSSVICWALATLSGIEAWSHLKYGESSKLSVQELLNCKEPKMYGREDVDIHKFYTGSILDAFNWIESKGIQLQKDYEWEGVLGECKPKQMKWNGIDLDGHKTVSIDEESMLIALNKGPVVGAVLFDRSIDECGKCSSRIRSGRAISSTTPPVPTLCSDRRCSATLRWWSGALILGKASLSEWNRFRSLSGVPNGWCARSGQGVVCLVWGLLERFGVCLTDSCCLVAIVFHSFVNAIESVSVIWDSMWIEQWICNIMVCVSLGSETHSSIICPSVNSSVVGIKPTVGLTSRADDTPHPFMEKIHGTAESEAFELHIDTLRGAQIIDNLKIDQIETIPDPNQSGEISIIMAAEFKAHIHVYLKELDDSPVRSLADIIAFNENNPELVLYIAPTIIYERDGMPFGICFRGLKGSEAKLIEISYGFEQVTKVRKPPSLG</sequence>
<evidence type="ECO:0000313" key="2">
    <source>
        <dbReference type="EMBL" id="KAG6410886.1"/>
    </source>
</evidence>
<evidence type="ECO:0000313" key="3">
    <source>
        <dbReference type="Proteomes" id="UP000298416"/>
    </source>
</evidence>
<dbReference type="GO" id="GO:0006508">
    <property type="term" value="P:proteolysis"/>
    <property type="evidence" value="ECO:0007669"/>
    <property type="project" value="InterPro"/>
</dbReference>
<dbReference type="Proteomes" id="UP000298416">
    <property type="component" value="Unassembled WGS sequence"/>
</dbReference>
<dbReference type="PANTHER" id="PTHR42678">
    <property type="entry name" value="AMIDASE"/>
    <property type="match status" value="1"/>
</dbReference>
<evidence type="ECO:0000259" key="1">
    <source>
        <dbReference type="Pfam" id="PF00112"/>
    </source>
</evidence>
<dbReference type="PANTHER" id="PTHR42678:SF25">
    <property type="entry name" value="AMIDASE C869.01"/>
    <property type="match status" value="1"/>
</dbReference>
<comment type="caution">
    <text evidence="2">The sequence shown here is derived from an EMBL/GenBank/DDBJ whole genome shotgun (WGS) entry which is preliminary data.</text>
</comment>
<dbReference type="EMBL" id="PNBA02000010">
    <property type="protein sequence ID" value="KAG6410886.1"/>
    <property type="molecule type" value="Genomic_DNA"/>
</dbReference>
<dbReference type="SUPFAM" id="SSF54001">
    <property type="entry name" value="Cysteine proteinases"/>
    <property type="match status" value="1"/>
</dbReference>
<organism evidence="2">
    <name type="scientific">Salvia splendens</name>
    <name type="common">Scarlet sage</name>
    <dbReference type="NCBI Taxonomy" id="180675"/>
    <lineage>
        <taxon>Eukaryota</taxon>
        <taxon>Viridiplantae</taxon>
        <taxon>Streptophyta</taxon>
        <taxon>Embryophyta</taxon>
        <taxon>Tracheophyta</taxon>
        <taxon>Spermatophyta</taxon>
        <taxon>Magnoliopsida</taxon>
        <taxon>eudicotyledons</taxon>
        <taxon>Gunneridae</taxon>
        <taxon>Pentapetalae</taxon>
        <taxon>asterids</taxon>
        <taxon>lamiids</taxon>
        <taxon>Lamiales</taxon>
        <taxon>Lamiaceae</taxon>
        <taxon>Nepetoideae</taxon>
        <taxon>Mentheae</taxon>
        <taxon>Salviinae</taxon>
        <taxon>Salvia</taxon>
        <taxon>Salvia subgen. Calosphace</taxon>
        <taxon>core Calosphace</taxon>
    </lineage>
</organism>
<accession>A0A8X8XBX8</accession>
<dbReference type="Pfam" id="PF00112">
    <property type="entry name" value="Peptidase_C1"/>
    <property type="match status" value="1"/>
</dbReference>
<dbReference type="InterPro" id="IPR000668">
    <property type="entry name" value="Peptidase_C1A_C"/>
</dbReference>
<feature type="domain" description="Peptidase C1A papain C-terminal" evidence="1">
    <location>
        <begin position="85"/>
        <end position="202"/>
    </location>
</feature>
<dbReference type="GO" id="GO:0008234">
    <property type="term" value="F:cysteine-type peptidase activity"/>
    <property type="evidence" value="ECO:0007669"/>
    <property type="project" value="InterPro"/>
</dbReference>
<keyword evidence="3" id="KW-1185">Reference proteome</keyword>
<dbReference type="Gene3D" id="3.90.1300.10">
    <property type="entry name" value="Amidase signature (AS) domain"/>
    <property type="match status" value="1"/>
</dbReference>
<name>A0A8X8XBX8_SALSN</name>
<dbReference type="Gene3D" id="3.90.70.10">
    <property type="entry name" value="Cysteine proteinases"/>
    <property type="match status" value="1"/>
</dbReference>
<proteinExistence type="predicted"/>
<reference evidence="2" key="2">
    <citation type="submission" date="2020-08" db="EMBL/GenBank/DDBJ databases">
        <title>Plant Genome Project.</title>
        <authorList>
            <person name="Zhang R.-G."/>
        </authorList>
    </citation>
    <scope>NUCLEOTIDE SEQUENCE</scope>
    <source>
        <strain evidence="2">Huo1</strain>
        <tissue evidence="2">Leaf</tissue>
    </source>
</reference>
<dbReference type="InterPro" id="IPR038765">
    <property type="entry name" value="Papain-like_cys_pep_sf"/>
</dbReference>
<dbReference type="SUPFAM" id="SSF75304">
    <property type="entry name" value="Amidase signature (AS) enzymes"/>
    <property type="match status" value="1"/>
</dbReference>
<dbReference type="AlphaFoldDB" id="A0A8X8XBX8"/>
<dbReference type="InterPro" id="IPR036928">
    <property type="entry name" value="AS_sf"/>
</dbReference>
<reference evidence="2" key="1">
    <citation type="submission" date="2018-01" db="EMBL/GenBank/DDBJ databases">
        <authorList>
            <person name="Mao J.F."/>
        </authorList>
    </citation>
    <scope>NUCLEOTIDE SEQUENCE</scope>
    <source>
        <strain evidence="2">Huo1</strain>
        <tissue evidence="2">Leaf</tissue>
    </source>
</reference>
<protein>
    <recommendedName>
        <fullName evidence="1">Peptidase C1A papain C-terminal domain-containing protein</fullName>
    </recommendedName>
</protein>
<gene>
    <name evidence="2" type="ORF">SASPL_128959</name>
</gene>